<dbReference type="Proteomes" id="UP000681722">
    <property type="component" value="Unassembled WGS sequence"/>
</dbReference>
<dbReference type="InterPro" id="IPR039802">
    <property type="entry name" value="MTMR14"/>
</dbReference>
<gene>
    <name evidence="1" type="ORF">GPM918_LOCUS39745</name>
    <name evidence="2" type="ORF">SRO942_LOCUS40645</name>
</gene>
<dbReference type="InterPro" id="IPR016130">
    <property type="entry name" value="Tyr_Pase_AS"/>
</dbReference>
<dbReference type="Proteomes" id="UP000663829">
    <property type="component" value="Unassembled WGS sequence"/>
</dbReference>
<dbReference type="AlphaFoldDB" id="A0A815XRM6"/>
<dbReference type="PANTHER" id="PTHR13524:SF2">
    <property type="entry name" value="MYOTUBULARIN-RELATED PROTEIN 14"/>
    <property type="match status" value="1"/>
</dbReference>
<name>A0A815XRM6_9BILA</name>
<evidence type="ECO:0000313" key="3">
    <source>
        <dbReference type="Proteomes" id="UP000663829"/>
    </source>
</evidence>
<comment type="caution">
    <text evidence="1">The sequence shown here is derived from an EMBL/GenBank/DDBJ whole genome shotgun (WGS) entry which is preliminary data.</text>
</comment>
<dbReference type="OrthoDB" id="2408718at2759"/>
<keyword evidence="3" id="KW-1185">Reference proteome</keyword>
<dbReference type="SUPFAM" id="SSF52799">
    <property type="entry name" value="(Phosphotyrosine protein) phosphatases II"/>
    <property type="match status" value="1"/>
</dbReference>
<dbReference type="PROSITE" id="PS00383">
    <property type="entry name" value="TYR_PHOSPHATASE_1"/>
    <property type="match status" value="1"/>
</dbReference>
<dbReference type="GO" id="GO:0004438">
    <property type="term" value="F:phosphatidylinositol-3-phosphate phosphatase activity"/>
    <property type="evidence" value="ECO:0007669"/>
    <property type="project" value="InterPro"/>
</dbReference>
<dbReference type="InterPro" id="IPR029021">
    <property type="entry name" value="Prot-tyrosine_phosphatase-like"/>
</dbReference>
<feature type="non-terminal residue" evidence="1">
    <location>
        <position position="1"/>
    </location>
</feature>
<dbReference type="EMBL" id="CAJOBC010094087">
    <property type="protein sequence ID" value="CAF4422179.1"/>
    <property type="molecule type" value="Genomic_DNA"/>
</dbReference>
<organism evidence="1 3">
    <name type="scientific">Didymodactylos carnosus</name>
    <dbReference type="NCBI Taxonomy" id="1234261"/>
    <lineage>
        <taxon>Eukaryota</taxon>
        <taxon>Metazoa</taxon>
        <taxon>Spiralia</taxon>
        <taxon>Gnathifera</taxon>
        <taxon>Rotifera</taxon>
        <taxon>Eurotatoria</taxon>
        <taxon>Bdelloidea</taxon>
        <taxon>Philodinida</taxon>
        <taxon>Philodinidae</taxon>
        <taxon>Didymodactylos</taxon>
    </lineage>
</organism>
<dbReference type="EMBL" id="CAJNOQ010028337">
    <property type="protein sequence ID" value="CAF1560683.1"/>
    <property type="molecule type" value="Genomic_DNA"/>
</dbReference>
<proteinExistence type="predicted"/>
<reference evidence="1" key="1">
    <citation type="submission" date="2021-02" db="EMBL/GenBank/DDBJ databases">
        <authorList>
            <person name="Nowell W R."/>
        </authorList>
    </citation>
    <scope>NUCLEOTIDE SEQUENCE</scope>
</reference>
<evidence type="ECO:0000313" key="2">
    <source>
        <dbReference type="EMBL" id="CAF4422179.1"/>
    </source>
</evidence>
<evidence type="ECO:0000313" key="1">
    <source>
        <dbReference type="EMBL" id="CAF1560683.1"/>
    </source>
</evidence>
<protein>
    <recommendedName>
        <fullName evidence="4">Tyrosine specific protein phosphatases domain-containing protein</fullName>
    </recommendedName>
</protein>
<dbReference type="PANTHER" id="PTHR13524">
    <property type="entry name" value="MYOTUBULARIN-RELATED"/>
    <property type="match status" value="1"/>
</dbReference>
<accession>A0A815XRM6</accession>
<evidence type="ECO:0008006" key="4">
    <source>
        <dbReference type="Google" id="ProtNLM"/>
    </source>
</evidence>
<sequence>KTLFGVNITSSEKFDKENRYRTFELLSIPYPADRGILLHCLSGWDRTPLFISMLRLSLWADNCIHQSLTVEEILYLTISYDWYLFG</sequence>